<reference evidence="2" key="1">
    <citation type="submission" date="2020-05" db="EMBL/GenBank/DDBJ databases">
        <authorList>
            <person name="Chiriac C."/>
            <person name="Salcher M."/>
            <person name="Ghai R."/>
            <person name="Kavagutti S V."/>
        </authorList>
    </citation>
    <scope>NUCLEOTIDE SEQUENCE</scope>
</reference>
<organism evidence="2">
    <name type="scientific">freshwater metagenome</name>
    <dbReference type="NCBI Taxonomy" id="449393"/>
    <lineage>
        <taxon>unclassified sequences</taxon>
        <taxon>metagenomes</taxon>
        <taxon>ecological metagenomes</taxon>
    </lineage>
</organism>
<dbReference type="EMBL" id="CAFBMX010000002">
    <property type="protein sequence ID" value="CAB4921162.1"/>
    <property type="molecule type" value="Genomic_DNA"/>
</dbReference>
<sequence length="205" mass="22668">MTPRHKRWFLPESPDVLGILAEQGRTSVVAMTAFERWAHGEGQAADEVRAAEHAADEIKLRLTTAVREAFTTPLEPEDLFELSRGLDEVVNGAKNAVREAEALRLSPNSGMADMSRLLRTGIEHLTDAFAHLDGDRDLAQACATAAVKDQRRLERTYRGAMAVLVLGENLHEALSTQELYRRFSAMSEGVIRVADRIGYAIVKEA</sequence>
<proteinExistence type="inferred from homology"/>
<comment type="similarity">
    <text evidence="1">Belongs to the UPF0111 family.</text>
</comment>
<name>A0A6J7HNY9_9ZZZZ</name>
<dbReference type="Gene3D" id="1.20.58.220">
    <property type="entry name" value="Phosphate transport system protein phou homolog 2, domain 2"/>
    <property type="match status" value="1"/>
</dbReference>
<dbReference type="InterPro" id="IPR038078">
    <property type="entry name" value="PhoU-like_sf"/>
</dbReference>
<dbReference type="InterPro" id="IPR018445">
    <property type="entry name" value="Put_Phosphate_transp_reg"/>
</dbReference>
<evidence type="ECO:0000313" key="2">
    <source>
        <dbReference type="EMBL" id="CAB4921162.1"/>
    </source>
</evidence>
<gene>
    <name evidence="2" type="ORF">UFOPK3674_00562</name>
</gene>
<accession>A0A6J7HNY9</accession>
<dbReference type="Pfam" id="PF01865">
    <property type="entry name" value="PhoU_div"/>
    <property type="match status" value="1"/>
</dbReference>
<protein>
    <submittedName>
        <fullName evidence="2">Unannotated protein</fullName>
    </submittedName>
</protein>
<dbReference type="AlphaFoldDB" id="A0A6J7HNY9"/>
<evidence type="ECO:0000256" key="1">
    <source>
        <dbReference type="ARBA" id="ARBA00008591"/>
    </source>
</evidence>